<evidence type="ECO:0000313" key="8">
    <source>
        <dbReference type="Proteomes" id="UP000219669"/>
    </source>
</evidence>
<dbReference type="PANTHER" id="PTHR33164">
    <property type="entry name" value="TRANSCRIPTIONAL REGULATOR, MARR FAMILY"/>
    <property type="match status" value="1"/>
</dbReference>
<keyword evidence="2" id="KW-0963">Cytoplasm</keyword>
<dbReference type="OrthoDB" id="9806864at2"/>
<accession>A0A286E3I8</accession>
<dbReference type="SMART" id="SM00347">
    <property type="entry name" value="HTH_MARR"/>
    <property type="match status" value="1"/>
</dbReference>
<dbReference type="Gene3D" id="1.10.10.10">
    <property type="entry name" value="Winged helix-like DNA-binding domain superfamily/Winged helix DNA-binding domain"/>
    <property type="match status" value="1"/>
</dbReference>
<dbReference type="InterPro" id="IPR039422">
    <property type="entry name" value="MarR/SlyA-like"/>
</dbReference>
<evidence type="ECO:0000313" key="7">
    <source>
        <dbReference type="EMBL" id="SOD65488.1"/>
    </source>
</evidence>
<reference evidence="7 8" key="1">
    <citation type="submission" date="2017-09" db="EMBL/GenBank/DDBJ databases">
        <authorList>
            <person name="Ehlers B."/>
            <person name="Leendertz F.H."/>
        </authorList>
    </citation>
    <scope>NUCLEOTIDE SEQUENCE [LARGE SCALE GENOMIC DNA]</scope>
    <source>
        <strain evidence="7 8">DSM 16848</strain>
    </source>
</reference>
<comment type="subcellular location">
    <subcellularLocation>
        <location evidence="1">Cytoplasm</location>
    </subcellularLocation>
</comment>
<dbReference type="GO" id="GO:0005737">
    <property type="term" value="C:cytoplasm"/>
    <property type="evidence" value="ECO:0007669"/>
    <property type="project" value="UniProtKB-SubCell"/>
</dbReference>
<dbReference type="EMBL" id="OCNF01000002">
    <property type="protein sequence ID" value="SOD65488.1"/>
    <property type="molecule type" value="Genomic_DNA"/>
</dbReference>
<sequence length="141" mass="16105">MYEQLKLNNQLCFPLYALSKEITRQYTPLLDNLDLTYPQYLVMLVLWEHEKQSVSEIGDKLHLDSGTLTPLLKRLQSKGLIERTRCPNDERSVKITLTEQGRALQELAKHIPEQLGSCLNLNADELAVLNKIVGQLTQKSS</sequence>
<evidence type="ECO:0000256" key="1">
    <source>
        <dbReference type="ARBA" id="ARBA00004496"/>
    </source>
</evidence>
<dbReference type="SUPFAM" id="SSF46785">
    <property type="entry name" value="Winged helix' DNA-binding domain"/>
    <property type="match status" value="1"/>
</dbReference>
<gene>
    <name evidence="7" type="ORF">SAMN02746062_00309</name>
</gene>
<evidence type="ECO:0000259" key="6">
    <source>
        <dbReference type="PROSITE" id="PS50995"/>
    </source>
</evidence>
<keyword evidence="3" id="KW-0805">Transcription regulation</keyword>
<keyword evidence="5" id="KW-0804">Transcription</keyword>
<dbReference type="PROSITE" id="PS50995">
    <property type="entry name" value="HTH_MARR_2"/>
    <property type="match status" value="1"/>
</dbReference>
<keyword evidence="8" id="KW-1185">Reference proteome</keyword>
<evidence type="ECO:0000256" key="2">
    <source>
        <dbReference type="ARBA" id="ARBA00022490"/>
    </source>
</evidence>
<proteinExistence type="predicted"/>
<dbReference type="FunFam" id="1.10.10.10:FF:000163">
    <property type="entry name" value="MarR family transcriptional regulator"/>
    <property type="match status" value="1"/>
</dbReference>
<dbReference type="InterPro" id="IPR036388">
    <property type="entry name" value="WH-like_DNA-bd_sf"/>
</dbReference>
<feature type="domain" description="HTH marR-type" evidence="6">
    <location>
        <begin position="8"/>
        <end position="138"/>
    </location>
</feature>
<organism evidence="7 8">
    <name type="scientific">Alysiella filiformis DSM 16848</name>
    <dbReference type="NCBI Taxonomy" id="1120981"/>
    <lineage>
        <taxon>Bacteria</taxon>
        <taxon>Pseudomonadati</taxon>
        <taxon>Pseudomonadota</taxon>
        <taxon>Betaproteobacteria</taxon>
        <taxon>Neisseriales</taxon>
        <taxon>Neisseriaceae</taxon>
        <taxon>Alysiella</taxon>
    </lineage>
</organism>
<dbReference type="RefSeq" id="WP_097113384.1">
    <property type="nucleotide sequence ID" value="NZ_CP083931.1"/>
</dbReference>
<dbReference type="PRINTS" id="PR00598">
    <property type="entry name" value="HTHMARR"/>
</dbReference>
<dbReference type="Proteomes" id="UP000219669">
    <property type="component" value="Unassembled WGS sequence"/>
</dbReference>
<dbReference type="InterPro" id="IPR055166">
    <property type="entry name" value="Transc_reg_Sar_Rot_HTH"/>
</dbReference>
<evidence type="ECO:0000256" key="4">
    <source>
        <dbReference type="ARBA" id="ARBA00023125"/>
    </source>
</evidence>
<dbReference type="GO" id="GO:0006950">
    <property type="term" value="P:response to stress"/>
    <property type="evidence" value="ECO:0007669"/>
    <property type="project" value="TreeGrafter"/>
</dbReference>
<protein>
    <submittedName>
        <fullName evidence="7">MarR family protein</fullName>
    </submittedName>
</protein>
<dbReference type="AlphaFoldDB" id="A0A286E3I8"/>
<evidence type="ECO:0000256" key="5">
    <source>
        <dbReference type="ARBA" id="ARBA00023163"/>
    </source>
</evidence>
<evidence type="ECO:0000256" key="3">
    <source>
        <dbReference type="ARBA" id="ARBA00023015"/>
    </source>
</evidence>
<dbReference type="InterPro" id="IPR036390">
    <property type="entry name" value="WH_DNA-bd_sf"/>
</dbReference>
<dbReference type="GO" id="GO:0003677">
    <property type="term" value="F:DNA binding"/>
    <property type="evidence" value="ECO:0007669"/>
    <property type="project" value="UniProtKB-KW"/>
</dbReference>
<dbReference type="InterPro" id="IPR000835">
    <property type="entry name" value="HTH_MarR-typ"/>
</dbReference>
<dbReference type="Pfam" id="PF22381">
    <property type="entry name" value="Staph_reg_Sar_Rot"/>
    <property type="match status" value="1"/>
</dbReference>
<name>A0A286E3I8_9NEIS</name>
<keyword evidence="4" id="KW-0238">DNA-binding</keyword>
<dbReference type="GO" id="GO:0003700">
    <property type="term" value="F:DNA-binding transcription factor activity"/>
    <property type="evidence" value="ECO:0007669"/>
    <property type="project" value="InterPro"/>
</dbReference>
<dbReference type="PANTHER" id="PTHR33164:SF5">
    <property type="entry name" value="ORGANIC HYDROPEROXIDE RESISTANCE TRANSCRIPTIONAL REGULATOR"/>
    <property type="match status" value="1"/>
</dbReference>